<sequence length="96" mass="10645">MPTARWNGAVIAQATDAQVQVVENNIYFPLSTVTQDYLRPSSHTSVCPWKGTASYYDLVVDGQVNANAAWYYPQPKDAAKQIAGHVAFWRGVSVER</sequence>
<proteinExistence type="predicted"/>
<dbReference type="Gene3D" id="2.170.150.40">
    <property type="entry name" value="Domain of unknown function (DUF427)"/>
    <property type="match status" value="1"/>
</dbReference>
<comment type="caution">
    <text evidence="2">The sequence shown here is derived from an EMBL/GenBank/DDBJ whole genome shotgun (WGS) entry which is preliminary data.</text>
</comment>
<evidence type="ECO:0000313" key="3">
    <source>
        <dbReference type="Proteomes" id="UP000305681"/>
    </source>
</evidence>
<gene>
    <name evidence="2" type="ORF">FHI69_15465</name>
</gene>
<name>A0A5C4NVS5_9BURK</name>
<evidence type="ECO:0000259" key="1">
    <source>
        <dbReference type="Pfam" id="PF04248"/>
    </source>
</evidence>
<organism evidence="2 3">
    <name type="scientific">Janthinobacterium lividum</name>
    <dbReference type="NCBI Taxonomy" id="29581"/>
    <lineage>
        <taxon>Bacteria</taxon>
        <taxon>Pseudomonadati</taxon>
        <taxon>Pseudomonadota</taxon>
        <taxon>Betaproteobacteria</taxon>
        <taxon>Burkholderiales</taxon>
        <taxon>Oxalobacteraceae</taxon>
        <taxon>Janthinobacterium</taxon>
    </lineage>
</organism>
<dbReference type="EMBL" id="VDGE01000005">
    <property type="protein sequence ID" value="TNC76329.1"/>
    <property type="molecule type" value="Genomic_DNA"/>
</dbReference>
<dbReference type="Proteomes" id="UP000305681">
    <property type="component" value="Unassembled WGS sequence"/>
</dbReference>
<dbReference type="AlphaFoldDB" id="A0A5C4NVS5"/>
<dbReference type="Pfam" id="PF04248">
    <property type="entry name" value="NTP_transf_9"/>
    <property type="match status" value="1"/>
</dbReference>
<dbReference type="InterPro" id="IPR038694">
    <property type="entry name" value="DUF427_sf"/>
</dbReference>
<reference evidence="2 3" key="1">
    <citation type="submission" date="2019-06" db="EMBL/GenBank/DDBJ databases">
        <title>Genome sequence of Janthinobacterium lividum UCD_MED1.</title>
        <authorList>
            <person name="De Leon M.E."/>
            <person name="Jospin G."/>
        </authorList>
    </citation>
    <scope>NUCLEOTIDE SEQUENCE [LARGE SCALE GENOMIC DNA]</scope>
    <source>
        <strain evidence="2 3">UCD_MED1</strain>
    </source>
</reference>
<evidence type="ECO:0000313" key="2">
    <source>
        <dbReference type="EMBL" id="TNC76329.1"/>
    </source>
</evidence>
<protein>
    <submittedName>
        <fullName evidence="2">DUF427 domain-containing protein</fullName>
    </submittedName>
</protein>
<dbReference type="PANTHER" id="PTHR34310:SF5">
    <property type="entry name" value="DUF427 DOMAIN PROTEIN (AFU_ORTHOLOGUE AFUA_3G02220)"/>
    <property type="match status" value="1"/>
</dbReference>
<accession>A0A5C4NVS5</accession>
<dbReference type="PANTHER" id="PTHR34310">
    <property type="entry name" value="DUF427 DOMAIN PROTEIN (AFU_ORTHOLOGUE AFUA_3G02220)"/>
    <property type="match status" value="1"/>
</dbReference>
<dbReference type="RefSeq" id="WP_139091187.1">
    <property type="nucleotide sequence ID" value="NZ_VDGE01000005.1"/>
</dbReference>
<feature type="domain" description="DUF427" evidence="1">
    <location>
        <begin position="4"/>
        <end position="90"/>
    </location>
</feature>
<dbReference type="InterPro" id="IPR007361">
    <property type="entry name" value="DUF427"/>
</dbReference>